<dbReference type="Pfam" id="PF22848">
    <property type="entry name" value="ASD1_dom"/>
    <property type="match status" value="1"/>
</dbReference>
<comment type="subunit">
    <text evidence="1">Homohexamer; trimer of dimers.</text>
</comment>
<keyword evidence="7" id="KW-1185">Reference proteome</keyword>
<evidence type="ECO:0000256" key="4">
    <source>
        <dbReference type="ARBA" id="ARBA00023295"/>
    </source>
</evidence>
<gene>
    <name evidence="6" type="ORF">ACFSJ0_19265</name>
</gene>
<dbReference type="Pfam" id="PF06964">
    <property type="entry name" value="Alpha-L-AF_C"/>
    <property type="match status" value="1"/>
</dbReference>
<feature type="domain" description="Alpha-L-arabinofuranosidase C-terminal" evidence="5">
    <location>
        <begin position="291"/>
        <end position="489"/>
    </location>
</feature>
<sequence>MHEAHLTIDPAFRVAPVRRRTFGTFVEHLGRCVYTGIYEPGHPTADADGFRRDVLDLTRELGVSTVRYPGGNFVSGYRWEDGIGPVAERPRRLDLAWHSTETNEVGVDEFVRWCRKAGVEPMMALNLGTRGIAEALDLLEYCNHPSGTTLSDLRIANGAKEPHGIRMWCLGNEMDGTWQTGHKTAREYGRLAAETARAMRTMDGELELVACGSSSSSMPTFGAWEATVLEETYDVVDYVSCHAYYEEKDGDLASFLACSTDMEYFISSVVATADSVGARLKSRKKINLSFDEWNVWYLSRFQAAEPPRDWPVAPPLLEDHYHLADAVAFGGLLITLLRNSDRVTSASLAQLVNVIAPIMTSPGGSAWKQTTFHPFAQASRHAAGDVLRVETTSPSHDTKEYGEVPLLHAVATHSGDETVIFAVNRSTDEPLSLEIDARSLGGVRIVEATTLSGPDVYARNTAEAPDTVAPRPNPDIQHDPLRVLLPPVSWNVIRLG</sequence>
<evidence type="ECO:0000256" key="2">
    <source>
        <dbReference type="ARBA" id="ARBA00022801"/>
    </source>
</evidence>
<evidence type="ECO:0000256" key="3">
    <source>
        <dbReference type="ARBA" id="ARBA00023277"/>
    </source>
</evidence>
<dbReference type="EMBL" id="JBHUCM010000016">
    <property type="protein sequence ID" value="MFD1539205.1"/>
    <property type="molecule type" value="Genomic_DNA"/>
</dbReference>
<comment type="caution">
    <text evidence="6">The sequence shown here is derived from an EMBL/GenBank/DDBJ whole genome shotgun (WGS) entry which is preliminary data.</text>
</comment>
<accession>A0ABW4G9P4</accession>
<organism evidence="6 7">
    <name type="scientific">Nonomuraea guangzhouensis</name>
    <dbReference type="NCBI Taxonomy" id="1291555"/>
    <lineage>
        <taxon>Bacteria</taxon>
        <taxon>Bacillati</taxon>
        <taxon>Actinomycetota</taxon>
        <taxon>Actinomycetes</taxon>
        <taxon>Streptosporangiales</taxon>
        <taxon>Streptosporangiaceae</taxon>
        <taxon>Nonomuraea</taxon>
    </lineage>
</organism>
<protein>
    <submittedName>
        <fullName evidence="6">Alpha-N-arabinofuranosidase</fullName>
    </submittedName>
</protein>
<dbReference type="RefSeq" id="WP_219533077.1">
    <property type="nucleotide sequence ID" value="NZ_JAHKRM010000016.1"/>
</dbReference>
<dbReference type="PANTHER" id="PTHR43576">
    <property type="entry name" value="ALPHA-L-ARABINOFURANOSIDASE C-RELATED"/>
    <property type="match status" value="1"/>
</dbReference>
<reference evidence="7" key="1">
    <citation type="journal article" date="2019" name="Int. J. Syst. Evol. Microbiol.">
        <title>The Global Catalogue of Microorganisms (GCM) 10K type strain sequencing project: providing services to taxonomists for standard genome sequencing and annotation.</title>
        <authorList>
            <consortium name="The Broad Institute Genomics Platform"/>
            <consortium name="The Broad Institute Genome Sequencing Center for Infectious Disease"/>
            <person name="Wu L."/>
            <person name="Ma J."/>
        </authorList>
    </citation>
    <scope>NUCLEOTIDE SEQUENCE [LARGE SCALE GENOMIC DNA]</scope>
    <source>
        <strain evidence="7">CGMCC 1.15399</strain>
    </source>
</reference>
<dbReference type="SMART" id="SM00813">
    <property type="entry name" value="Alpha-L-AF_C"/>
    <property type="match status" value="1"/>
</dbReference>
<evidence type="ECO:0000313" key="6">
    <source>
        <dbReference type="EMBL" id="MFD1539205.1"/>
    </source>
</evidence>
<evidence type="ECO:0000313" key="7">
    <source>
        <dbReference type="Proteomes" id="UP001597097"/>
    </source>
</evidence>
<evidence type="ECO:0000259" key="5">
    <source>
        <dbReference type="SMART" id="SM00813"/>
    </source>
</evidence>
<dbReference type="PANTHER" id="PTHR43576:SF3">
    <property type="entry name" value="ALPHA-L-ARABINOFURANOSIDASE C"/>
    <property type="match status" value="1"/>
</dbReference>
<keyword evidence="2" id="KW-0378">Hydrolase</keyword>
<proteinExistence type="predicted"/>
<dbReference type="InterPro" id="IPR010720">
    <property type="entry name" value="Alpha-L-AF_C"/>
</dbReference>
<name>A0ABW4G9P4_9ACTN</name>
<keyword evidence="3" id="KW-0119">Carbohydrate metabolism</keyword>
<keyword evidence="4" id="KW-0326">Glycosidase</keyword>
<dbReference type="Proteomes" id="UP001597097">
    <property type="component" value="Unassembled WGS sequence"/>
</dbReference>
<dbReference type="InterPro" id="IPR055235">
    <property type="entry name" value="ASD1_cat"/>
</dbReference>
<evidence type="ECO:0000256" key="1">
    <source>
        <dbReference type="ARBA" id="ARBA00011165"/>
    </source>
</evidence>